<protein>
    <submittedName>
        <fullName evidence="1">Uncharacterized protein</fullName>
    </submittedName>
</protein>
<gene>
    <name evidence="1" type="ORF">FQY83_11600</name>
</gene>
<dbReference type="OrthoDB" id="5948002at2"/>
<sequence length="235" mass="25521">MLLSVLCLAGCRDREAEAAAQAEALAAANEQAAAEAERAFEAAVADGNWALAKAQGDILFAKWPTTEAAERVRPKYDEAKAKGDAENEARRTAALWAYQTQAVKGGQQLSAAIYAKEPLDVDGSGAKPVRLIFRDHPDWGRSSYLVLPGGDFARACYGKCSVTVTVDDAAPRKMSANRPKTDEAIAMFIDDEKALWRLTKDAKVMRIEFPTRDVGSKVAVFEVAGLERGKMPKWD</sequence>
<organism evidence="1 2">
    <name type="scientific">Luteimonas marina</name>
    <dbReference type="NCBI Taxonomy" id="488485"/>
    <lineage>
        <taxon>Bacteria</taxon>
        <taxon>Pseudomonadati</taxon>
        <taxon>Pseudomonadota</taxon>
        <taxon>Gammaproteobacteria</taxon>
        <taxon>Lysobacterales</taxon>
        <taxon>Lysobacteraceae</taxon>
        <taxon>Luteimonas</taxon>
    </lineage>
</organism>
<keyword evidence="2" id="KW-1185">Reference proteome</keyword>
<comment type="caution">
    <text evidence="1">The sequence shown here is derived from an EMBL/GenBank/DDBJ whole genome shotgun (WGS) entry which is preliminary data.</text>
</comment>
<dbReference type="EMBL" id="VOHK01000004">
    <property type="protein sequence ID" value="TWT20413.1"/>
    <property type="molecule type" value="Genomic_DNA"/>
</dbReference>
<name>A0A5C5U234_9GAMM</name>
<accession>A0A5C5U234</accession>
<proteinExistence type="predicted"/>
<dbReference type="AlphaFoldDB" id="A0A5C5U234"/>
<reference evidence="1 2" key="1">
    <citation type="journal article" date="2008" name="Int. J. Syst. Evol. Microbiol.">
        <title>Luteimonas marina sp. nov., isolated from seawater.</title>
        <authorList>
            <person name="Baik K.S."/>
            <person name="Park S.C."/>
            <person name="Kim M.S."/>
            <person name="Kim E.M."/>
            <person name="Park C."/>
            <person name="Chun J."/>
            <person name="Seong C.N."/>
        </authorList>
    </citation>
    <scope>NUCLEOTIDE SEQUENCE [LARGE SCALE GENOMIC DNA]</scope>
    <source>
        <strain evidence="1 2">FR1330</strain>
    </source>
</reference>
<evidence type="ECO:0000313" key="1">
    <source>
        <dbReference type="EMBL" id="TWT20413.1"/>
    </source>
</evidence>
<dbReference type="Proteomes" id="UP000319980">
    <property type="component" value="Unassembled WGS sequence"/>
</dbReference>
<evidence type="ECO:0000313" key="2">
    <source>
        <dbReference type="Proteomes" id="UP000319980"/>
    </source>
</evidence>